<gene>
    <name evidence="1" type="ORF">GCM10025874_16860</name>
</gene>
<dbReference type="EMBL" id="BSUL01000001">
    <property type="protein sequence ID" value="GMA28433.1"/>
    <property type="molecule type" value="Genomic_DNA"/>
</dbReference>
<dbReference type="GO" id="GO:0006598">
    <property type="term" value="P:polyamine catabolic process"/>
    <property type="evidence" value="ECO:0007669"/>
    <property type="project" value="TreeGrafter"/>
</dbReference>
<dbReference type="Pfam" id="PF07722">
    <property type="entry name" value="Peptidase_C26"/>
    <property type="match status" value="1"/>
</dbReference>
<dbReference type="SUPFAM" id="SSF52317">
    <property type="entry name" value="Class I glutamine amidotransferase-like"/>
    <property type="match status" value="1"/>
</dbReference>
<evidence type="ECO:0000313" key="1">
    <source>
        <dbReference type="EMBL" id="GMA28433.1"/>
    </source>
</evidence>
<proteinExistence type="predicted"/>
<organism evidence="1 2">
    <name type="scientific">Arenivirga flava</name>
    <dbReference type="NCBI Taxonomy" id="1930060"/>
    <lineage>
        <taxon>Bacteria</taxon>
        <taxon>Bacillati</taxon>
        <taxon>Actinomycetota</taxon>
        <taxon>Actinomycetes</taxon>
        <taxon>Micrococcales</taxon>
        <taxon>Microbacteriaceae</taxon>
        <taxon>Arenivirga</taxon>
    </lineage>
</organism>
<comment type="caution">
    <text evidence="1">The sequence shown here is derived from an EMBL/GenBank/DDBJ whole genome shotgun (WGS) entry which is preliminary data.</text>
</comment>
<dbReference type="InterPro" id="IPR011697">
    <property type="entry name" value="Peptidase_C26"/>
</dbReference>
<protein>
    <recommendedName>
        <fullName evidence="3">Glutamine amidotransferase</fullName>
    </recommendedName>
</protein>
<accession>A0AA37UGK7</accession>
<dbReference type="Gene3D" id="3.40.50.880">
    <property type="match status" value="1"/>
</dbReference>
<dbReference type="PANTHER" id="PTHR43235">
    <property type="entry name" value="GLUTAMINE AMIDOTRANSFERASE PB2B2.05-RELATED"/>
    <property type="match status" value="1"/>
</dbReference>
<evidence type="ECO:0008006" key="3">
    <source>
        <dbReference type="Google" id="ProtNLM"/>
    </source>
</evidence>
<dbReference type="PROSITE" id="PS51273">
    <property type="entry name" value="GATASE_TYPE_1"/>
    <property type="match status" value="1"/>
</dbReference>
<dbReference type="Proteomes" id="UP001157160">
    <property type="component" value="Unassembled WGS sequence"/>
</dbReference>
<dbReference type="InterPro" id="IPR044668">
    <property type="entry name" value="PuuD-like"/>
</dbReference>
<evidence type="ECO:0000313" key="2">
    <source>
        <dbReference type="Proteomes" id="UP001157160"/>
    </source>
</evidence>
<name>A0AA37UGK7_9MICO</name>
<dbReference type="PANTHER" id="PTHR43235:SF1">
    <property type="entry name" value="GLUTAMINE AMIDOTRANSFERASE PB2B2.05-RELATED"/>
    <property type="match status" value="1"/>
</dbReference>
<dbReference type="RefSeq" id="WP_284231773.1">
    <property type="nucleotide sequence ID" value="NZ_BSUL01000001.1"/>
</dbReference>
<keyword evidence="2" id="KW-1185">Reference proteome</keyword>
<dbReference type="InterPro" id="IPR029062">
    <property type="entry name" value="Class_I_gatase-like"/>
</dbReference>
<dbReference type="GO" id="GO:0005829">
    <property type="term" value="C:cytosol"/>
    <property type="evidence" value="ECO:0007669"/>
    <property type="project" value="TreeGrafter"/>
</dbReference>
<reference evidence="1 2" key="1">
    <citation type="journal article" date="2014" name="Int. J. Syst. Evol. Microbiol.">
        <title>Complete genome sequence of Corynebacterium casei LMG S-19264T (=DSM 44701T), isolated from a smear-ripened cheese.</title>
        <authorList>
            <consortium name="US DOE Joint Genome Institute (JGI-PGF)"/>
            <person name="Walter F."/>
            <person name="Albersmeier A."/>
            <person name="Kalinowski J."/>
            <person name="Ruckert C."/>
        </authorList>
    </citation>
    <scope>NUCLEOTIDE SEQUENCE [LARGE SCALE GENOMIC DNA]</scope>
    <source>
        <strain evidence="1 2">NBRC 112289</strain>
    </source>
</reference>
<dbReference type="GO" id="GO:0033969">
    <property type="term" value="F:gamma-glutamyl-gamma-aminobutyrate hydrolase activity"/>
    <property type="evidence" value="ECO:0007669"/>
    <property type="project" value="TreeGrafter"/>
</dbReference>
<sequence>MPRIAMISVTDERMGRESYQALADGLDASFTGLAEASGWTVDRLAAGVLGERGLQRAVAGTDAIVLMGGEDVHPSFYGGDLEYEGGGVHEERADAAQIALVHRALETGTPLLGICRGQQLVNVALGGGLHQHIGFEGLHRQHPETGGMVEHGLAVVTGGALDGLALRPVRSSHHQAVSTLGAGLRVAATAEDGVVEALEHESGSLVTVQWHPEHPLGDAAGLAALLGLLARERVLAAA</sequence>
<dbReference type="AlphaFoldDB" id="A0AA37UGK7"/>